<evidence type="ECO:0000256" key="2">
    <source>
        <dbReference type="SAM" id="SignalP"/>
    </source>
</evidence>
<evidence type="ECO:0000313" key="5">
    <source>
        <dbReference type="WBParaSite" id="BPAG_0000194701-mRNA-1"/>
    </source>
</evidence>
<feature type="region of interest" description="Disordered" evidence="1">
    <location>
        <begin position="30"/>
        <end position="64"/>
    </location>
</feature>
<evidence type="ECO:0000313" key="4">
    <source>
        <dbReference type="Proteomes" id="UP000278627"/>
    </source>
</evidence>
<gene>
    <name evidence="3" type="ORF">BPAG_LOCUS1928</name>
</gene>
<protein>
    <submittedName>
        <fullName evidence="5">Secreted protein</fullName>
    </submittedName>
</protein>
<name>A0A0N4T1B6_BRUPA</name>
<dbReference type="AlphaFoldDB" id="A0A0N4T1B6"/>
<reference evidence="3 4" key="2">
    <citation type="submission" date="2018-11" db="EMBL/GenBank/DDBJ databases">
        <authorList>
            <consortium name="Pathogen Informatics"/>
        </authorList>
    </citation>
    <scope>NUCLEOTIDE SEQUENCE [LARGE SCALE GENOMIC DNA]</scope>
</reference>
<dbReference type="WBParaSite" id="BPAG_0000194701-mRNA-1">
    <property type="protein sequence ID" value="BPAG_0000194701-mRNA-1"/>
    <property type="gene ID" value="BPAG_0000194701"/>
</dbReference>
<keyword evidence="2" id="KW-0732">Signal</keyword>
<evidence type="ECO:0000256" key="1">
    <source>
        <dbReference type="SAM" id="MobiDB-lite"/>
    </source>
</evidence>
<proteinExistence type="predicted"/>
<accession>A0A0N4T1B6</accession>
<sequence length="64" mass="7251">MMNKDHIFSLAIVSIFGLLGHSISTSRLSDQHQSFDCSTTRQPTNPTLDWPPELDPSIRDDHRS</sequence>
<organism evidence="5">
    <name type="scientific">Brugia pahangi</name>
    <name type="common">Filarial nematode worm</name>
    <dbReference type="NCBI Taxonomy" id="6280"/>
    <lineage>
        <taxon>Eukaryota</taxon>
        <taxon>Metazoa</taxon>
        <taxon>Ecdysozoa</taxon>
        <taxon>Nematoda</taxon>
        <taxon>Chromadorea</taxon>
        <taxon>Rhabditida</taxon>
        <taxon>Spirurina</taxon>
        <taxon>Spiruromorpha</taxon>
        <taxon>Filarioidea</taxon>
        <taxon>Onchocercidae</taxon>
        <taxon>Brugia</taxon>
    </lineage>
</organism>
<feature type="chain" id="PRO_5043121688" evidence="2">
    <location>
        <begin position="26"/>
        <end position="64"/>
    </location>
</feature>
<feature type="compositionally biased region" description="Polar residues" evidence="1">
    <location>
        <begin position="30"/>
        <end position="47"/>
    </location>
</feature>
<feature type="signal peptide" evidence="2">
    <location>
        <begin position="1"/>
        <end position="25"/>
    </location>
</feature>
<dbReference type="EMBL" id="UZAD01000203">
    <property type="protein sequence ID" value="VDN83114.1"/>
    <property type="molecule type" value="Genomic_DNA"/>
</dbReference>
<reference evidence="5" key="1">
    <citation type="submission" date="2017-02" db="UniProtKB">
        <authorList>
            <consortium name="WormBaseParasite"/>
        </authorList>
    </citation>
    <scope>IDENTIFICATION</scope>
</reference>
<evidence type="ECO:0000313" key="3">
    <source>
        <dbReference type="EMBL" id="VDN83114.1"/>
    </source>
</evidence>
<keyword evidence="4" id="KW-1185">Reference proteome</keyword>
<dbReference type="Proteomes" id="UP000278627">
    <property type="component" value="Unassembled WGS sequence"/>
</dbReference>